<dbReference type="RefSeq" id="WP_003508529.1">
    <property type="nucleotide sequence ID" value="NZ_CABKPP010000004.1"/>
</dbReference>
<evidence type="ECO:0000259" key="1">
    <source>
        <dbReference type="Pfam" id="PF04991"/>
    </source>
</evidence>
<dbReference type="PANTHER" id="PTHR43404:SF2">
    <property type="entry name" value="LIPOPOLYSACCHARIDE CHOLINEPHOSPHOTRANSFERASE LICD"/>
    <property type="match status" value="1"/>
</dbReference>
<organism evidence="2">
    <name type="scientific">Clostridium symbiosum</name>
    <name type="common">Bacteroides symbiosus</name>
    <dbReference type="NCBI Taxonomy" id="1512"/>
    <lineage>
        <taxon>Bacteria</taxon>
        <taxon>Bacillati</taxon>
        <taxon>Bacillota</taxon>
        <taxon>Clostridia</taxon>
        <taxon>Lachnospirales</taxon>
        <taxon>Lachnospiraceae</taxon>
        <taxon>Otoolea</taxon>
    </lineage>
</organism>
<accession>A0A6N3APK2</accession>
<sequence>MCEFNELGELHSLLLELLIDFDKLCKDLDINYYLSGGTLLGAVRHHGFIPWDDDADVMLLRKDYELLLKASMNMRINNRKIFSLNNKTFARDYARFVRTDYYKEEDFVIKEDCPYLGIDIFPVDFVPEKNWLFNIQCLILHYLKILLDISNTDYHTGSTKFKRFIRDCLRPILKFIGRYRLAYLTNVFCKLFNSHCEINVAAISGINGKRERWKFEDYRLQSKAEFEGYLFPIPLKYHIYLTNLYGDFMQLPPKCKRKTHGVKIQKVREDGGTNA</sequence>
<reference evidence="2" key="1">
    <citation type="submission" date="2019-11" db="EMBL/GenBank/DDBJ databases">
        <authorList>
            <person name="Feng L."/>
        </authorList>
    </citation>
    <scope>NUCLEOTIDE SEQUENCE</scope>
    <source>
        <strain evidence="2">CsymbiosumLFYP84</strain>
    </source>
</reference>
<dbReference type="InterPro" id="IPR052942">
    <property type="entry name" value="LPS_cholinephosphotransferase"/>
</dbReference>
<name>A0A6N3APK2_CLOSY</name>
<feature type="domain" description="LicD/FKTN/FKRP nucleotidyltransferase" evidence="1">
    <location>
        <begin position="25"/>
        <end position="246"/>
    </location>
</feature>
<protein>
    <submittedName>
        <fullName evidence="2">LicD family protein</fullName>
    </submittedName>
</protein>
<dbReference type="AlphaFoldDB" id="A0A6N3APK2"/>
<gene>
    <name evidence="2" type="ORF">CSLFYP84_00953</name>
</gene>
<dbReference type="InterPro" id="IPR007074">
    <property type="entry name" value="LicD/FKTN/FKRP_NTP_transf"/>
</dbReference>
<evidence type="ECO:0000313" key="2">
    <source>
        <dbReference type="EMBL" id="VYT93531.1"/>
    </source>
</evidence>
<dbReference type="PANTHER" id="PTHR43404">
    <property type="entry name" value="LIPOPOLYSACCHARIDE CHOLINEPHOSPHOTRANSFERASE LICD"/>
    <property type="match status" value="1"/>
</dbReference>
<dbReference type="GO" id="GO:0009100">
    <property type="term" value="P:glycoprotein metabolic process"/>
    <property type="evidence" value="ECO:0007669"/>
    <property type="project" value="UniProtKB-ARBA"/>
</dbReference>
<proteinExistence type="predicted"/>
<dbReference type="EMBL" id="CACRUA010000009">
    <property type="protein sequence ID" value="VYT93531.1"/>
    <property type="molecule type" value="Genomic_DNA"/>
</dbReference>
<dbReference type="Pfam" id="PF04991">
    <property type="entry name" value="LicD"/>
    <property type="match status" value="1"/>
</dbReference>